<dbReference type="Gene3D" id="3.40.50.300">
    <property type="entry name" value="P-loop containing nucleotide triphosphate hydrolases"/>
    <property type="match status" value="1"/>
</dbReference>
<dbReference type="GO" id="GO:0005737">
    <property type="term" value="C:cytoplasm"/>
    <property type="evidence" value="ECO:0007669"/>
    <property type="project" value="UniProtKB-SubCell"/>
</dbReference>
<dbReference type="AlphaFoldDB" id="E0E0U7"/>
<dbReference type="EC" id="2.7.1.24" evidence="3 4"/>
<evidence type="ECO:0000256" key="1">
    <source>
        <dbReference type="ARBA" id="ARBA00022741"/>
    </source>
</evidence>
<proteinExistence type="inferred from homology"/>
<dbReference type="GO" id="GO:0005524">
    <property type="term" value="F:ATP binding"/>
    <property type="evidence" value="ECO:0007669"/>
    <property type="project" value="UniProtKB-UniRule"/>
</dbReference>
<keyword evidence="2 3" id="KW-0067">ATP-binding</keyword>
<feature type="binding site" evidence="3">
    <location>
        <begin position="11"/>
        <end position="16"/>
    </location>
    <ligand>
        <name>ATP</name>
        <dbReference type="ChEBI" id="CHEBI:30616"/>
    </ligand>
</feature>
<dbReference type="eggNOG" id="COG0237">
    <property type="taxonomic scope" value="Bacteria"/>
</dbReference>
<evidence type="ECO:0000313" key="5">
    <source>
        <dbReference type="EMBL" id="EFM65464.1"/>
    </source>
</evidence>
<comment type="subcellular location">
    <subcellularLocation>
        <location evidence="3">Cytoplasm</location>
    </subcellularLocation>
</comment>
<dbReference type="PROSITE" id="PS51219">
    <property type="entry name" value="DPCK"/>
    <property type="match status" value="1"/>
</dbReference>
<dbReference type="SUPFAM" id="SSF52540">
    <property type="entry name" value="P-loop containing nucleoside triphosphate hydrolases"/>
    <property type="match status" value="1"/>
</dbReference>
<accession>E0E0U7</accession>
<dbReference type="OrthoDB" id="9812943at2"/>
<dbReference type="STRING" id="596315.HMPREF0634_0795"/>
<keyword evidence="3 5" id="KW-0808">Transferase</keyword>
<dbReference type="EMBL" id="ADGQ01000001">
    <property type="protein sequence ID" value="EFM65464.1"/>
    <property type="molecule type" value="Genomic_DNA"/>
</dbReference>
<evidence type="ECO:0000256" key="3">
    <source>
        <dbReference type="HAMAP-Rule" id="MF_00376"/>
    </source>
</evidence>
<gene>
    <name evidence="3 5" type="primary">coaE</name>
    <name evidence="5" type="ORF">HMPREF0634_0795</name>
</gene>
<evidence type="ECO:0000313" key="6">
    <source>
        <dbReference type="Proteomes" id="UP000003244"/>
    </source>
</evidence>
<dbReference type="HAMAP" id="MF_00376">
    <property type="entry name" value="Dephospho_CoA_kinase"/>
    <property type="match status" value="1"/>
</dbReference>
<dbReference type="RefSeq" id="WP_007787842.1">
    <property type="nucleotide sequence ID" value="NZ_ADGQ01000001.1"/>
</dbReference>
<name>E0E0U7_9FIRM</name>
<comment type="caution">
    <text evidence="5">The sequence shown here is derived from an EMBL/GenBank/DDBJ whole genome shotgun (WGS) entry which is preliminary data.</text>
</comment>
<keyword evidence="3" id="KW-0173">Coenzyme A biosynthesis</keyword>
<comment type="similarity">
    <text evidence="3">Belongs to the CoaE family.</text>
</comment>
<keyword evidence="3 5" id="KW-0418">Kinase</keyword>
<protein>
    <recommendedName>
        <fullName evidence="3 4">Dephospho-CoA kinase</fullName>
        <ecNumber evidence="3 4">2.7.1.24</ecNumber>
    </recommendedName>
    <alternativeName>
        <fullName evidence="3">Dephosphocoenzyme A kinase</fullName>
    </alternativeName>
</protein>
<comment type="pathway">
    <text evidence="3">Cofactor biosynthesis; coenzyme A biosynthesis; CoA from (R)-pantothenate: step 5/5.</text>
</comment>
<organism evidence="5 6">
    <name type="scientific">Peptostreptococcus stomatis DSM 17678</name>
    <dbReference type="NCBI Taxonomy" id="596315"/>
    <lineage>
        <taxon>Bacteria</taxon>
        <taxon>Bacillati</taxon>
        <taxon>Bacillota</taxon>
        <taxon>Clostridia</taxon>
        <taxon>Peptostreptococcales</taxon>
        <taxon>Peptostreptococcaceae</taxon>
        <taxon>Peptostreptococcus</taxon>
    </lineage>
</organism>
<keyword evidence="6" id="KW-1185">Reference proteome</keyword>
<sequence>MLVMGLTGNISCGKSSVSKILASRGAIIIDADLLSREIYEYDDVLEEMKVSFPEALVNGKVDRKILAGIVFSDKSRLKDLNRISHKKIHDLVCQALEKNRNEDLLVIDAALLLEAGFDSLVDKVVLVFCNEEVQLDRLMKRDSLSREDAIKRIRSQMGQEDKKKMSDYLIDNSGDLGALEGEVEKLIKEIRKWKCEGESKK</sequence>
<dbReference type="Proteomes" id="UP000003244">
    <property type="component" value="Unassembled WGS sequence"/>
</dbReference>
<dbReference type="GO" id="GO:0015937">
    <property type="term" value="P:coenzyme A biosynthetic process"/>
    <property type="evidence" value="ECO:0007669"/>
    <property type="project" value="UniProtKB-UniRule"/>
</dbReference>
<dbReference type="PANTHER" id="PTHR10695">
    <property type="entry name" value="DEPHOSPHO-COA KINASE-RELATED"/>
    <property type="match status" value="1"/>
</dbReference>
<evidence type="ECO:0000256" key="4">
    <source>
        <dbReference type="NCBIfam" id="TIGR00152"/>
    </source>
</evidence>
<dbReference type="PANTHER" id="PTHR10695:SF46">
    <property type="entry name" value="BIFUNCTIONAL COENZYME A SYNTHASE-RELATED"/>
    <property type="match status" value="1"/>
</dbReference>
<dbReference type="NCBIfam" id="TIGR00152">
    <property type="entry name" value="dephospho-CoA kinase"/>
    <property type="match status" value="1"/>
</dbReference>
<keyword evidence="1 3" id="KW-0547">Nucleotide-binding</keyword>
<dbReference type="InterPro" id="IPR027417">
    <property type="entry name" value="P-loop_NTPase"/>
</dbReference>
<evidence type="ECO:0000256" key="2">
    <source>
        <dbReference type="ARBA" id="ARBA00022840"/>
    </source>
</evidence>
<dbReference type="InterPro" id="IPR001977">
    <property type="entry name" value="Depp_CoAkinase"/>
</dbReference>
<dbReference type="GO" id="GO:0004140">
    <property type="term" value="F:dephospho-CoA kinase activity"/>
    <property type="evidence" value="ECO:0007669"/>
    <property type="project" value="UniProtKB-UniRule"/>
</dbReference>
<dbReference type="GeneID" id="84799767"/>
<dbReference type="UniPathway" id="UPA00241">
    <property type="reaction ID" value="UER00356"/>
</dbReference>
<reference evidence="5 6" key="1">
    <citation type="submission" date="2010-08" db="EMBL/GenBank/DDBJ databases">
        <authorList>
            <person name="Harkins D.M."/>
            <person name="Madupu R."/>
            <person name="Durkin A.S."/>
            <person name="Torralba M."/>
            <person name="Methe B."/>
            <person name="Sutton G.G."/>
            <person name="Nelson K.E."/>
        </authorList>
    </citation>
    <scope>NUCLEOTIDE SEQUENCE [LARGE SCALE GENOMIC DNA]</scope>
    <source>
        <strain evidence="5 6">DSM 17678</strain>
    </source>
</reference>
<dbReference type="CDD" id="cd02022">
    <property type="entry name" value="DPCK"/>
    <property type="match status" value="1"/>
</dbReference>
<dbReference type="Pfam" id="PF01121">
    <property type="entry name" value="CoaE"/>
    <property type="match status" value="1"/>
</dbReference>
<keyword evidence="3" id="KW-0963">Cytoplasm</keyword>
<comment type="catalytic activity">
    <reaction evidence="3">
        <text>3'-dephospho-CoA + ATP = ADP + CoA + H(+)</text>
        <dbReference type="Rhea" id="RHEA:18245"/>
        <dbReference type="ChEBI" id="CHEBI:15378"/>
        <dbReference type="ChEBI" id="CHEBI:30616"/>
        <dbReference type="ChEBI" id="CHEBI:57287"/>
        <dbReference type="ChEBI" id="CHEBI:57328"/>
        <dbReference type="ChEBI" id="CHEBI:456216"/>
        <dbReference type="EC" id="2.7.1.24"/>
    </reaction>
</comment>
<comment type="function">
    <text evidence="3">Catalyzes the phosphorylation of the 3'-hydroxyl group of dephosphocoenzyme A to form coenzyme A.</text>
</comment>